<protein>
    <submittedName>
        <fullName evidence="2">17115_t:CDS:1</fullName>
    </submittedName>
</protein>
<organism evidence="2 3">
    <name type="scientific">Cetraspora pellucida</name>
    <dbReference type="NCBI Taxonomy" id="1433469"/>
    <lineage>
        <taxon>Eukaryota</taxon>
        <taxon>Fungi</taxon>
        <taxon>Fungi incertae sedis</taxon>
        <taxon>Mucoromycota</taxon>
        <taxon>Glomeromycotina</taxon>
        <taxon>Glomeromycetes</taxon>
        <taxon>Diversisporales</taxon>
        <taxon>Gigasporaceae</taxon>
        <taxon>Cetraspora</taxon>
    </lineage>
</organism>
<feature type="non-terminal residue" evidence="2">
    <location>
        <position position="1"/>
    </location>
</feature>
<proteinExistence type="predicted"/>
<reference evidence="2" key="1">
    <citation type="submission" date="2021-06" db="EMBL/GenBank/DDBJ databases">
        <authorList>
            <person name="Kallberg Y."/>
            <person name="Tangrot J."/>
            <person name="Rosling A."/>
        </authorList>
    </citation>
    <scope>NUCLEOTIDE SEQUENCE</scope>
    <source>
        <strain evidence="2">FL966</strain>
    </source>
</reference>
<dbReference type="Gene3D" id="3.30.70.270">
    <property type="match status" value="1"/>
</dbReference>
<feature type="non-terminal residue" evidence="2">
    <location>
        <position position="40"/>
    </location>
</feature>
<dbReference type="SUPFAM" id="SSF56672">
    <property type="entry name" value="DNA/RNA polymerases"/>
    <property type="match status" value="1"/>
</dbReference>
<evidence type="ECO:0000313" key="2">
    <source>
        <dbReference type="EMBL" id="CAG8835758.1"/>
    </source>
</evidence>
<dbReference type="InterPro" id="IPR043128">
    <property type="entry name" value="Rev_trsase/Diguanyl_cyclase"/>
</dbReference>
<dbReference type="Pfam" id="PF17919">
    <property type="entry name" value="RT_RNaseH_2"/>
    <property type="match status" value="1"/>
</dbReference>
<evidence type="ECO:0000313" key="3">
    <source>
        <dbReference type="Proteomes" id="UP000789759"/>
    </source>
</evidence>
<sequence>YEWKKDQDDAFNQLKQYLINAPILRHPNFEKTFIIHADAS</sequence>
<dbReference type="AlphaFoldDB" id="A0A9N9PMS3"/>
<accession>A0A9N9PMS3</accession>
<evidence type="ECO:0000259" key="1">
    <source>
        <dbReference type="Pfam" id="PF17919"/>
    </source>
</evidence>
<dbReference type="OrthoDB" id="5593162at2759"/>
<feature type="domain" description="Reverse transcriptase/retrotransposon-derived protein RNase H-like" evidence="1">
    <location>
        <begin position="3"/>
        <end position="40"/>
    </location>
</feature>
<dbReference type="Proteomes" id="UP000789759">
    <property type="component" value="Unassembled WGS sequence"/>
</dbReference>
<dbReference type="EMBL" id="CAJVQA010076810">
    <property type="protein sequence ID" value="CAG8835758.1"/>
    <property type="molecule type" value="Genomic_DNA"/>
</dbReference>
<dbReference type="InterPro" id="IPR041577">
    <property type="entry name" value="RT_RNaseH_2"/>
</dbReference>
<name>A0A9N9PMS3_9GLOM</name>
<keyword evidence="3" id="KW-1185">Reference proteome</keyword>
<comment type="caution">
    <text evidence="2">The sequence shown here is derived from an EMBL/GenBank/DDBJ whole genome shotgun (WGS) entry which is preliminary data.</text>
</comment>
<gene>
    <name evidence="2" type="ORF">CPELLU_LOCUS21285</name>
</gene>
<dbReference type="InterPro" id="IPR043502">
    <property type="entry name" value="DNA/RNA_pol_sf"/>
</dbReference>